<gene>
    <name evidence="1" type="ORF">AB8998_23855</name>
</gene>
<evidence type="ECO:0008006" key="3">
    <source>
        <dbReference type="Google" id="ProtNLM"/>
    </source>
</evidence>
<keyword evidence="2" id="KW-1185">Reference proteome</keyword>
<proteinExistence type="predicted"/>
<evidence type="ECO:0000313" key="1">
    <source>
        <dbReference type="EMBL" id="MEY8017788.1"/>
    </source>
</evidence>
<sequence length="163" mass="17993">MSEDWVVTLTFDVDPSMERIDAWEAELGCMDGSVARIPERGVDVTVYAPGDFNMFEAVGKMSAEIAHVVQAEPVGMEAVRESEWHRRAEAPTMPELMSAAEIAETLGLSRQRVHQLRAIRAFPEPLAELRGGAVWDAAAVRKFGQEWTRKPGRPRAEDATGGD</sequence>
<name>A0ABV4CAI1_9MYCO</name>
<accession>A0ABV4CAI1</accession>
<protein>
    <recommendedName>
        <fullName evidence="3">DNA-binding protein</fullName>
    </recommendedName>
</protein>
<reference evidence="1 2" key="1">
    <citation type="submission" date="2024-08" db="EMBL/GenBank/DDBJ databases">
        <title>Mycobacterium servetensis sp. nov., a novel rapid-growing mycobacterial species recovered from a human patient in Zaragoza, Spain.</title>
        <authorList>
            <person name="Tristancho-Baro A.I."/>
            <person name="Buenestado-Serrano S."/>
            <person name="Garcia De Viedma D."/>
            <person name="Milagro-Beamonte A."/>
            <person name="Burillo N."/>
            <person name="Sanz S."/>
            <person name="Lopez-Calleja A.I."/>
            <person name="Penas-Utrilla D."/>
            <person name="Guardingo M."/>
            <person name="Garcia M.J."/>
            <person name="Vinuelas-Bayon J."/>
        </authorList>
    </citation>
    <scope>NUCLEOTIDE SEQUENCE [LARGE SCALE GENOMIC DNA]</scope>
    <source>
        <strain evidence="2">HUMS_12744610</strain>
    </source>
</reference>
<dbReference type="EMBL" id="JBGEDP010000001">
    <property type="protein sequence ID" value="MEY8017788.1"/>
    <property type="molecule type" value="Genomic_DNA"/>
</dbReference>
<comment type="caution">
    <text evidence="1">The sequence shown here is derived from an EMBL/GenBank/DDBJ whole genome shotgun (WGS) entry which is preliminary data.</text>
</comment>
<dbReference type="Proteomes" id="UP001564760">
    <property type="component" value="Unassembled WGS sequence"/>
</dbReference>
<dbReference type="RefSeq" id="WP_369740125.1">
    <property type="nucleotide sequence ID" value="NZ_JBGEDP010000001.1"/>
</dbReference>
<evidence type="ECO:0000313" key="2">
    <source>
        <dbReference type="Proteomes" id="UP001564760"/>
    </source>
</evidence>
<organism evidence="1 2">
    <name type="scientific">Mycobacterium servetii</name>
    <dbReference type="NCBI Taxonomy" id="3237418"/>
    <lineage>
        <taxon>Bacteria</taxon>
        <taxon>Bacillati</taxon>
        <taxon>Actinomycetota</taxon>
        <taxon>Actinomycetes</taxon>
        <taxon>Mycobacteriales</taxon>
        <taxon>Mycobacteriaceae</taxon>
        <taxon>Mycobacterium</taxon>
    </lineage>
</organism>